<dbReference type="Gene3D" id="3.30.2290.10">
    <property type="entry name" value="PmbA/TldD superfamily"/>
    <property type="match status" value="1"/>
</dbReference>
<keyword evidence="2 8" id="KW-0645">Protease</keyword>
<evidence type="ECO:0000256" key="2">
    <source>
        <dbReference type="ARBA" id="ARBA00022670"/>
    </source>
</evidence>
<dbReference type="InterPro" id="IPR035068">
    <property type="entry name" value="TldD/PmbA_N"/>
</dbReference>
<dbReference type="InterPro" id="IPR051463">
    <property type="entry name" value="Peptidase_U62_metallo"/>
</dbReference>
<dbReference type="EC" id="3.4.-.-" evidence="8"/>
<dbReference type="InterPro" id="IPR002510">
    <property type="entry name" value="Metalloprtase-TldD/E_N"/>
</dbReference>
<feature type="domain" description="Metalloprotease TldD/E central" evidence="7">
    <location>
        <begin position="128"/>
        <end position="234"/>
    </location>
</feature>
<dbReference type="InterPro" id="IPR025502">
    <property type="entry name" value="TldD"/>
</dbReference>
<dbReference type="GO" id="GO:0006508">
    <property type="term" value="P:proteolysis"/>
    <property type="evidence" value="ECO:0007669"/>
    <property type="project" value="UniProtKB-KW"/>
</dbReference>
<evidence type="ECO:0000256" key="3">
    <source>
        <dbReference type="ARBA" id="ARBA00022801"/>
    </source>
</evidence>
<dbReference type="InterPro" id="IPR045570">
    <property type="entry name" value="Metalloprtase-TldD/E_cen_dom"/>
</dbReference>
<evidence type="ECO:0000259" key="7">
    <source>
        <dbReference type="Pfam" id="PF19290"/>
    </source>
</evidence>
<dbReference type="Pfam" id="PF19290">
    <property type="entry name" value="PmbA_TldD_2nd"/>
    <property type="match status" value="1"/>
</dbReference>
<feature type="domain" description="Metalloprotease TldD/E C-terminal" evidence="6">
    <location>
        <begin position="241"/>
        <end position="471"/>
    </location>
</feature>
<organism evidence="8 9">
    <name type="scientific">Methanobacterium congolense</name>
    <dbReference type="NCBI Taxonomy" id="118062"/>
    <lineage>
        <taxon>Archaea</taxon>
        <taxon>Methanobacteriati</taxon>
        <taxon>Methanobacteriota</taxon>
        <taxon>Methanomada group</taxon>
        <taxon>Methanobacteria</taxon>
        <taxon>Methanobacteriales</taxon>
        <taxon>Methanobacteriaceae</taxon>
        <taxon>Methanobacterium</taxon>
    </lineage>
</organism>
<dbReference type="AlphaFoldDB" id="A0A1D3L0Z2"/>
<evidence type="ECO:0000259" key="5">
    <source>
        <dbReference type="Pfam" id="PF01523"/>
    </source>
</evidence>
<evidence type="ECO:0000256" key="1">
    <source>
        <dbReference type="ARBA" id="ARBA00005836"/>
    </source>
</evidence>
<feature type="domain" description="Metalloprotease TldD/E N-terminal" evidence="5">
    <location>
        <begin position="40"/>
        <end position="102"/>
    </location>
</feature>
<keyword evidence="9" id="KW-1185">Reference proteome</keyword>
<evidence type="ECO:0000256" key="4">
    <source>
        <dbReference type="ARBA" id="ARBA00023049"/>
    </source>
</evidence>
<dbReference type="GO" id="GO:0008237">
    <property type="term" value="F:metallopeptidase activity"/>
    <property type="evidence" value="ECO:0007669"/>
    <property type="project" value="UniProtKB-KW"/>
</dbReference>
<keyword evidence="3 8" id="KW-0378">Hydrolase</keyword>
<dbReference type="Proteomes" id="UP000094707">
    <property type="component" value="Chromosome I"/>
</dbReference>
<dbReference type="InterPro" id="IPR036059">
    <property type="entry name" value="TldD/PmbA_sf"/>
</dbReference>
<sequence>MKGRSKIILIKMKVDTMDDQLDLDLLEKTINSIEKRADYVDIRVNETYSTAIIMKDSKIQEIRSGSDLSGCVRVLKGGAWGFAFTTQMERMGEVAESALRLADSIKSDVELADVPTVVDNVKSRAKLKPSDVSLDEKKEVMQDADKAAKLEKVVSTSVNYVDAEGRTAFLSSEGSALTLNESRVAMFLNAVASENGMIQFGHKSIGGAKGFEAIKNEDLESFGRTAASKAVRLLNANTPPSGSFPVVFDSELTGVFIHEALGHAAEADLILQNDSILKGKMGTRIGSEHVTIIDDASMDAFGYYPYDAEGVKTRKNLLVNDGILTSLMSSRESASKLGIEPSGNARSAVGDQPVVRMSNTYLKPGDKSFEELLEGMKDGIYLKGSRGGQVDTGKGIFQFNAAESFTIKNGEIGEPLRDVSLSGNIMETLMNVDAVASDFKLGVGFCGKAGQTVPVGDGGPHIRVTKAMVGGAM</sequence>
<comment type="similarity">
    <text evidence="1">Belongs to the peptidase U62 family.</text>
</comment>
<proteinExistence type="inferred from homology"/>
<accession>A0A1D3L0Z2</accession>
<dbReference type="EMBL" id="LT607756">
    <property type="protein sequence ID" value="SCG85257.1"/>
    <property type="molecule type" value="Genomic_DNA"/>
</dbReference>
<dbReference type="GO" id="GO:0005829">
    <property type="term" value="C:cytosol"/>
    <property type="evidence" value="ECO:0007669"/>
    <property type="project" value="TreeGrafter"/>
</dbReference>
<reference evidence="8 9" key="1">
    <citation type="submission" date="2016-08" db="EMBL/GenBank/DDBJ databases">
        <authorList>
            <person name="Seilhamer J.J."/>
        </authorList>
    </citation>
    <scope>NUCLEOTIDE SEQUENCE [LARGE SCALE GENOMIC DNA]</scope>
    <source>
        <strain evidence="8">Buetzberg</strain>
    </source>
</reference>
<evidence type="ECO:0000313" key="8">
    <source>
        <dbReference type="EMBL" id="SCG85257.1"/>
    </source>
</evidence>
<dbReference type="Pfam" id="PF19289">
    <property type="entry name" value="PmbA_TldD_3rd"/>
    <property type="match status" value="1"/>
</dbReference>
<dbReference type="InterPro" id="IPR045569">
    <property type="entry name" value="Metalloprtase-TldD/E_C"/>
</dbReference>
<dbReference type="KEGG" id="mcub:MCBB_0684"/>
<evidence type="ECO:0000313" key="9">
    <source>
        <dbReference type="Proteomes" id="UP000094707"/>
    </source>
</evidence>
<keyword evidence="4 8" id="KW-0482">Metalloprotease</keyword>
<dbReference type="PANTHER" id="PTHR30624:SF0">
    <property type="entry name" value="METALLOPROTEASE SLR0863"/>
    <property type="match status" value="1"/>
</dbReference>
<dbReference type="Pfam" id="PF01523">
    <property type="entry name" value="PmbA_TldD_1st"/>
    <property type="match status" value="1"/>
</dbReference>
<dbReference type="STRING" id="118062.MCBB_0684"/>
<evidence type="ECO:0000259" key="6">
    <source>
        <dbReference type="Pfam" id="PF19289"/>
    </source>
</evidence>
<dbReference type="PANTHER" id="PTHR30624">
    <property type="entry name" value="UNCHARACTERIZED PROTEIN TLDD AND PMBA"/>
    <property type="match status" value="1"/>
</dbReference>
<protein>
    <submittedName>
        <fullName evidence="8">Metalloprotease MTH_856</fullName>
        <ecNumber evidence="8">3.4.-.-</ecNumber>
    </submittedName>
</protein>
<dbReference type="PIRSF" id="PIRSF004919">
    <property type="entry name" value="TldD"/>
    <property type="match status" value="1"/>
</dbReference>
<name>A0A1D3L0Z2_9EURY</name>
<dbReference type="PATRIC" id="fig|129848.4.peg.691"/>
<gene>
    <name evidence="8" type="ORF">MCBB_0684</name>
</gene>
<dbReference type="SUPFAM" id="SSF111283">
    <property type="entry name" value="Putative modulator of DNA gyrase, PmbA/TldD"/>
    <property type="match status" value="1"/>
</dbReference>